<feature type="chain" id="PRO_5019170920" description="LysM domain-containing protein" evidence="1">
    <location>
        <begin position="26"/>
        <end position="370"/>
    </location>
</feature>
<evidence type="ECO:0000313" key="3">
    <source>
        <dbReference type="EMBL" id="RUO76395.1"/>
    </source>
</evidence>
<dbReference type="Pfam" id="PF01476">
    <property type="entry name" value="LysM"/>
    <property type="match status" value="1"/>
</dbReference>
<evidence type="ECO:0000313" key="4">
    <source>
        <dbReference type="Proteomes" id="UP000288279"/>
    </source>
</evidence>
<feature type="signal peptide" evidence="1">
    <location>
        <begin position="1"/>
        <end position="25"/>
    </location>
</feature>
<sequence>MERTMASWRFSAIAAIGFLAATALAQPAYAFTETTAAQQRGDIIRLKEGAPTEYVVKKGDTLWDISALFLNDPWLWPELWRVNETIANPHLIYPGDRLYLVWRDGRPQLTRKAQRTLLPEGAVALKPDPLKMFPYDALAPFLTHHVALTAEAIAAAPVILGDNRGAPRINGMTPVFIEGKVQVGERYQIFSPTAALEQGALLRHVGDVAVTLQQSEQLFEGEVSSPKREIRRGDVVLPVQQSPLPEMLMATPGADLDGYIVAALNERREQGMYDIVVLDRGSRDGVQQGQMYRALRLGLEVFRDEAKPRAVNRYHPTDDLSRLWRETTQLPPATTAEMMVIAVQQDTSFAVVLRSREWLSIGDYFVPVKW</sequence>
<dbReference type="InterPro" id="IPR036779">
    <property type="entry name" value="LysM_dom_sf"/>
</dbReference>
<dbReference type="Proteomes" id="UP000288279">
    <property type="component" value="Unassembled WGS sequence"/>
</dbReference>
<comment type="caution">
    <text evidence="3">The sequence shown here is derived from an EMBL/GenBank/DDBJ whole genome shotgun (WGS) entry which is preliminary data.</text>
</comment>
<dbReference type="PANTHER" id="PTHR34700">
    <property type="entry name" value="POTASSIUM BINDING PROTEIN KBP"/>
    <property type="match status" value="1"/>
</dbReference>
<evidence type="ECO:0000256" key="1">
    <source>
        <dbReference type="SAM" id="SignalP"/>
    </source>
</evidence>
<dbReference type="CDD" id="cd00118">
    <property type="entry name" value="LysM"/>
    <property type="match status" value="1"/>
</dbReference>
<dbReference type="Gene3D" id="3.10.350.10">
    <property type="entry name" value="LysM domain"/>
    <property type="match status" value="1"/>
</dbReference>
<evidence type="ECO:0000259" key="2">
    <source>
        <dbReference type="PROSITE" id="PS51782"/>
    </source>
</evidence>
<dbReference type="SMART" id="SM00257">
    <property type="entry name" value="LysM"/>
    <property type="match status" value="1"/>
</dbReference>
<dbReference type="PROSITE" id="PS51782">
    <property type="entry name" value="LYSM"/>
    <property type="match status" value="1"/>
</dbReference>
<dbReference type="PANTHER" id="PTHR34700:SF4">
    <property type="entry name" value="PHAGE-LIKE ELEMENT PBSX PROTEIN XKDP"/>
    <property type="match status" value="1"/>
</dbReference>
<reference evidence="3 4" key="1">
    <citation type="journal article" date="2011" name="Front. Microbiol.">
        <title>Genomic signatures of strain selection and enhancement in Bacillus atrophaeus var. globigii, a historical biowarfare simulant.</title>
        <authorList>
            <person name="Gibbons H.S."/>
            <person name="Broomall S.M."/>
            <person name="McNew L.A."/>
            <person name="Daligault H."/>
            <person name="Chapman C."/>
            <person name="Bruce D."/>
            <person name="Karavis M."/>
            <person name="Krepps M."/>
            <person name="McGregor P.A."/>
            <person name="Hong C."/>
            <person name="Park K.H."/>
            <person name="Akmal A."/>
            <person name="Feldman A."/>
            <person name="Lin J.S."/>
            <person name="Chang W.E."/>
            <person name="Higgs B.W."/>
            <person name="Demirev P."/>
            <person name="Lindquist J."/>
            <person name="Liem A."/>
            <person name="Fochler E."/>
            <person name="Read T.D."/>
            <person name="Tapia R."/>
            <person name="Johnson S."/>
            <person name="Bishop-Lilly K.A."/>
            <person name="Detter C."/>
            <person name="Han C."/>
            <person name="Sozhamannan S."/>
            <person name="Rosenzweig C.N."/>
            <person name="Skowronski E.W."/>
        </authorList>
    </citation>
    <scope>NUCLEOTIDE SEQUENCE [LARGE SCALE GENOMIC DNA]</scope>
    <source>
        <strain evidence="3 4">PIT1</strain>
    </source>
</reference>
<keyword evidence="1" id="KW-0732">Signal</keyword>
<dbReference type="AlphaFoldDB" id="A0A432ZEJ3"/>
<organism evidence="3 4">
    <name type="scientific">Pseudidiomarina taiwanensis</name>
    <dbReference type="NCBI Taxonomy" id="337250"/>
    <lineage>
        <taxon>Bacteria</taxon>
        <taxon>Pseudomonadati</taxon>
        <taxon>Pseudomonadota</taxon>
        <taxon>Gammaproteobacteria</taxon>
        <taxon>Alteromonadales</taxon>
        <taxon>Idiomarinaceae</taxon>
        <taxon>Pseudidiomarina</taxon>
    </lineage>
</organism>
<keyword evidence="4" id="KW-1185">Reference proteome</keyword>
<name>A0A432ZEJ3_9GAMM</name>
<dbReference type="EMBL" id="PIQG01000004">
    <property type="protein sequence ID" value="RUO76395.1"/>
    <property type="molecule type" value="Genomic_DNA"/>
</dbReference>
<dbReference type="InterPro" id="IPR052196">
    <property type="entry name" value="Bact_Kbp"/>
</dbReference>
<dbReference type="SUPFAM" id="SSF54106">
    <property type="entry name" value="LysM domain"/>
    <property type="match status" value="1"/>
</dbReference>
<protein>
    <recommendedName>
        <fullName evidence="2">LysM domain-containing protein</fullName>
    </recommendedName>
</protein>
<gene>
    <name evidence="3" type="ORF">CWI83_08520</name>
</gene>
<proteinExistence type="predicted"/>
<accession>A0A432ZEJ3</accession>
<dbReference type="InterPro" id="IPR018392">
    <property type="entry name" value="LysM"/>
</dbReference>
<feature type="domain" description="LysM" evidence="2">
    <location>
        <begin position="52"/>
        <end position="100"/>
    </location>
</feature>